<evidence type="ECO:0000313" key="3">
    <source>
        <dbReference type="Proteomes" id="UP000095380"/>
    </source>
</evidence>
<name>A0A174BRM7_9FIRM</name>
<dbReference type="EMBL" id="CYYM01000006">
    <property type="protein sequence ID" value="CUO03263.1"/>
    <property type="molecule type" value="Genomic_DNA"/>
</dbReference>
<sequence length="740" mass="85860">MLGFTKFKINRLVNRRELYSNFSYNKWNQLDTGSKWKCLQQLENHFAAEQGRPAVKVLPISSKEVRGDYGGYDPDKNVIYINRDLVEYGTLVGPVDINHPTQLDANMQLFDTIAHEGYHAYQGYAIKHPGFHKDMKQVKEWAINDRNVKYFRRGDEYLVQPRERDAWKYGSEKTREAFDEIEKYYGTEPGRAMYEKSVEDNSYENALERLWNNNPDALNQMYKEMMDAYEERYWENNSTVNLDPITVDEYDAISREAVNRYYEHLKNNPSLSNEDVMRMTGDMSEKYFSAVEEYKNAVQQKEKSEDRGEKENRTEKYEAQNPENRSIFNPDRVSVEEYDKTLRDQVNKYYEHLKNDPSLSNEDVMRMTEEMSEKYLTAVEEYRNAQKQEDEGFQEKSGDKESTEKRYKKEEIEKENPEHKRDVENQRKEEVEEENKSEKKDKLENREDEKDYEEEGAENKDKTETLSEDELEEERWNESESEDEAELLSDKAEAGEEQNAEDKAVTETESELQDNAADLSSEESSGETEDNSETEDNVEDLSSEESSEETEDESEKEDKDEDLSSEEGTEETEDESEKEDKAENLSGEESSEETEDESEEEDEAEDLSSGEGTEETEDESEKEDKAEDLSGEESSEETEDESEEEDKAEDLSSEKSSGGIEDNSEEEDKAEDLSGEESSGKIEDESEEEDEAKDLSSEENSGETEDNSEEEDKAEDLSSGEDDSTSYESGGNEEDENYSY</sequence>
<feature type="compositionally biased region" description="Acidic residues" evidence="1">
    <location>
        <begin position="589"/>
        <end position="621"/>
    </location>
</feature>
<dbReference type="AlphaFoldDB" id="A0A174BRM7"/>
<feature type="compositionally biased region" description="Basic and acidic residues" evidence="1">
    <location>
        <begin position="297"/>
        <end position="318"/>
    </location>
</feature>
<organism evidence="2 3">
    <name type="scientific">Dorea longicatena</name>
    <dbReference type="NCBI Taxonomy" id="88431"/>
    <lineage>
        <taxon>Bacteria</taxon>
        <taxon>Bacillati</taxon>
        <taxon>Bacillota</taxon>
        <taxon>Clostridia</taxon>
        <taxon>Lachnospirales</taxon>
        <taxon>Lachnospiraceae</taxon>
        <taxon>Dorea</taxon>
    </lineage>
</organism>
<feature type="region of interest" description="Disordered" evidence="1">
    <location>
        <begin position="377"/>
        <end position="740"/>
    </location>
</feature>
<feature type="compositionally biased region" description="Basic and acidic residues" evidence="1">
    <location>
        <begin position="488"/>
        <end position="506"/>
    </location>
</feature>
<feature type="compositionally biased region" description="Acidic residues" evidence="1">
    <location>
        <begin position="700"/>
        <end position="740"/>
    </location>
</feature>
<feature type="compositionally biased region" description="Acidic residues" evidence="1">
    <location>
        <begin position="662"/>
        <end position="675"/>
    </location>
</feature>
<protein>
    <submittedName>
        <fullName evidence="2">Uncharacterized protein</fullName>
    </submittedName>
</protein>
<evidence type="ECO:0000256" key="1">
    <source>
        <dbReference type="SAM" id="MobiDB-lite"/>
    </source>
</evidence>
<dbReference type="RefSeq" id="WP_055194507.1">
    <property type="nucleotide sequence ID" value="NZ_CYYM01000006.1"/>
</dbReference>
<feature type="region of interest" description="Disordered" evidence="1">
    <location>
        <begin position="297"/>
        <end position="332"/>
    </location>
</feature>
<dbReference type="Proteomes" id="UP000095380">
    <property type="component" value="Unassembled WGS sequence"/>
</dbReference>
<feature type="compositionally biased region" description="Basic and acidic residues" evidence="1">
    <location>
        <begin position="380"/>
        <end position="449"/>
    </location>
</feature>
<feature type="compositionally biased region" description="Acidic residues" evidence="1">
    <location>
        <begin position="629"/>
        <end position="648"/>
    </location>
</feature>
<feature type="compositionally biased region" description="Acidic residues" evidence="1">
    <location>
        <begin position="466"/>
        <end position="487"/>
    </location>
</feature>
<proteinExistence type="predicted"/>
<reference evidence="2 3" key="1">
    <citation type="submission" date="2015-09" db="EMBL/GenBank/DDBJ databases">
        <authorList>
            <consortium name="Pathogen Informatics"/>
        </authorList>
    </citation>
    <scope>NUCLEOTIDE SEQUENCE [LARGE SCALE GENOMIC DNA]</scope>
    <source>
        <strain evidence="2 3">2789STDY5608851</strain>
    </source>
</reference>
<feature type="compositionally biased region" description="Acidic residues" evidence="1">
    <location>
        <begin position="520"/>
        <end position="577"/>
    </location>
</feature>
<evidence type="ECO:0000313" key="2">
    <source>
        <dbReference type="EMBL" id="CUO03263.1"/>
    </source>
</evidence>
<accession>A0A174BRM7</accession>
<gene>
    <name evidence="2" type="ORF">ERS852408_01343</name>
</gene>